<name>A0AAW7Z7B2_9FIRM</name>
<organism evidence="1 2">
    <name type="scientific">Desulforamulus aquiferis</name>
    <dbReference type="NCBI Taxonomy" id="1397668"/>
    <lineage>
        <taxon>Bacteria</taxon>
        <taxon>Bacillati</taxon>
        <taxon>Bacillota</taxon>
        <taxon>Clostridia</taxon>
        <taxon>Eubacteriales</taxon>
        <taxon>Peptococcaceae</taxon>
        <taxon>Desulforamulus</taxon>
    </lineage>
</organism>
<proteinExistence type="predicted"/>
<evidence type="ECO:0000313" key="2">
    <source>
        <dbReference type="Proteomes" id="UP001172911"/>
    </source>
</evidence>
<sequence length="87" mass="9997">MKRGIDMGKRGEVKRKIRSDKKWEYPLKLEKEVAAEVKALALNVDKSYGEVLEKLIAAALSDQEIMTAIYAMWPPKDIFVIVRGRDF</sequence>
<gene>
    <name evidence="1" type="ORF">P6N53_01060</name>
</gene>
<dbReference type="AlphaFoldDB" id="A0AAW7Z7B2"/>
<dbReference type="EMBL" id="JARPTC010000001">
    <property type="protein sequence ID" value="MDO7785822.1"/>
    <property type="molecule type" value="Genomic_DNA"/>
</dbReference>
<evidence type="ECO:0000313" key="1">
    <source>
        <dbReference type="EMBL" id="MDO7785822.1"/>
    </source>
</evidence>
<accession>A0AAW7Z7B2</accession>
<reference evidence="1" key="1">
    <citation type="journal article" date="2023" name="J. Hazard. Mater.">
        <title>Anaerobic biodegradation of pyrene and benzo[a]pyrene by a new sulfate-reducing Desulforamulus aquiferis strain DSA.</title>
        <authorList>
            <person name="Zhang Z."/>
            <person name="Sun J."/>
            <person name="Gong X."/>
            <person name="Wang C."/>
            <person name="Wang H."/>
        </authorList>
    </citation>
    <scope>NUCLEOTIDE SEQUENCE</scope>
    <source>
        <strain evidence="1">DSA</strain>
    </source>
</reference>
<dbReference type="RefSeq" id="WP_304540453.1">
    <property type="nucleotide sequence ID" value="NZ_JARPTC010000001.1"/>
</dbReference>
<protein>
    <submittedName>
        <fullName evidence="1">Uncharacterized protein</fullName>
    </submittedName>
</protein>
<comment type="caution">
    <text evidence="1">The sequence shown here is derived from an EMBL/GenBank/DDBJ whole genome shotgun (WGS) entry which is preliminary data.</text>
</comment>
<keyword evidence="2" id="KW-1185">Reference proteome</keyword>
<reference evidence="1" key="2">
    <citation type="submission" date="2023-03" db="EMBL/GenBank/DDBJ databases">
        <authorList>
            <person name="Zhang Z."/>
        </authorList>
    </citation>
    <scope>NUCLEOTIDE SEQUENCE</scope>
    <source>
        <strain evidence="1">DSA</strain>
    </source>
</reference>
<dbReference type="Proteomes" id="UP001172911">
    <property type="component" value="Unassembled WGS sequence"/>
</dbReference>